<keyword evidence="2" id="KW-0067">ATP-binding</keyword>
<keyword evidence="1" id="KW-0547">Nucleotide-binding</keyword>
<evidence type="ECO:0000313" key="4">
    <source>
        <dbReference type="EMBL" id="PXW95812.1"/>
    </source>
</evidence>
<evidence type="ECO:0000259" key="3">
    <source>
        <dbReference type="Pfam" id="PF01636"/>
    </source>
</evidence>
<dbReference type="Gene3D" id="3.90.1200.10">
    <property type="match status" value="1"/>
</dbReference>
<dbReference type="Gene3D" id="3.30.200.20">
    <property type="entry name" value="Phosphorylase Kinase, domain 1"/>
    <property type="match status" value="1"/>
</dbReference>
<dbReference type="GO" id="GO:0005524">
    <property type="term" value="F:ATP binding"/>
    <property type="evidence" value="ECO:0007669"/>
    <property type="project" value="UniProtKB-KW"/>
</dbReference>
<dbReference type="RefSeq" id="WP_375136926.1">
    <property type="nucleotide sequence ID" value="NZ_QJJS01000008.1"/>
</dbReference>
<evidence type="ECO:0000256" key="1">
    <source>
        <dbReference type="ARBA" id="ARBA00022741"/>
    </source>
</evidence>
<dbReference type="Pfam" id="PF01636">
    <property type="entry name" value="APH"/>
    <property type="match status" value="1"/>
</dbReference>
<dbReference type="AlphaFoldDB" id="A0A318GZY5"/>
<name>A0A318GZY5_9BURK</name>
<reference evidence="4 5" key="1">
    <citation type="submission" date="2018-05" db="EMBL/GenBank/DDBJ databases">
        <title>Genomic Encyclopedia of Type Strains, Phase IV (KMG-IV): sequencing the most valuable type-strain genomes for metagenomic binning, comparative biology and taxonomic classification.</title>
        <authorList>
            <person name="Goeker M."/>
        </authorList>
    </citation>
    <scope>NUCLEOTIDE SEQUENCE [LARGE SCALE GENOMIC DNA]</scope>
    <source>
        <strain evidence="4 5">DSM 566</strain>
    </source>
</reference>
<gene>
    <name evidence="4" type="ORF">C7444_10871</name>
</gene>
<dbReference type="PANTHER" id="PTHR33540">
    <property type="entry name" value="TRNA THREONYLCARBAMOYLADENOSINE BIOSYNTHESIS PROTEIN TSAE"/>
    <property type="match status" value="1"/>
</dbReference>
<evidence type="ECO:0000313" key="5">
    <source>
        <dbReference type="Proteomes" id="UP000247811"/>
    </source>
</evidence>
<dbReference type="Proteomes" id="UP000247811">
    <property type="component" value="Unassembled WGS sequence"/>
</dbReference>
<evidence type="ECO:0000256" key="2">
    <source>
        <dbReference type="ARBA" id="ARBA00022840"/>
    </source>
</evidence>
<dbReference type="PANTHER" id="PTHR33540:SF1">
    <property type="entry name" value="N-ACETYLMURAMATE_N-ACETYLGLUCOSAMINE KINASE"/>
    <property type="match status" value="1"/>
</dbReference>
<dbReference type="InterPro" id="IPR011009">
    <property type="entry name" value="Kinase-like_dom_sf"/>
</dbReference>
<dbReference type="InterPro" id="IPR002575">
    <property type="entry name" value="Aminoglycoside_PTrfase"/>
</dbReference>
<dbReference type="SUPFAM" id="SSF56112">
    <property type="entry name" value="Protein kinase-like (PK-like)"/>
    <property type="match status" value="1"/>
</dbReference>
<proteinExistence type="predicted"/>
<sequence>MSDILWADGARQRAFQQWLGEQAGPHRLEPSSVRPASADASFRRYFRVDGREGGSFIIMDAPPGHEDCRPFVQVAALLRDGGLNAPEVLARDEAQGFLLLSDLGSRTFLAELQAQDFSSRDGLKVVDGLYHSALESLIQLQRIEATSVPAYDRALLRRELDLFPEWYVHRHRGVTLDDTQRQLLEDAFELIIKVCEVQPTVLVHRDFHSRNLMVTGGAPGVLDFQDAVRGPVTYDLASLLRDAYIEWDEAIQIDWAARYWERARKAGLPVGDDFGTFWRDFEWMGLQRHLKVLGIFARLNHRDGKDGYLKDLPLVWRYAHHVASRYSVLRPLSRLLEHIENVEVKFGYTF</sequence>
<keyword evidence="5" id="KW-1185">Reference proteome</keyword>
<dbReference type="EMBL" id="QJJS01000008">
    <property type="protein sequence ID" value="PXW95812.1"/>
    <property type="molecule type" value="Genomic_DNA"/>
</dbReference>
<comment type="caution">
    <text evidence="4">The sequence shown here is derived from an EMBL/GenBank/DDBJ whole genome shotgun (WGS) entry which is preliminary data.</text>
</comment>
<organism evidence="4 5">
    <name type="scientific">Sphaerotilus hippei</name>
    <dbReference type="NCBI Taxonomy" id="744406"/>
    <lineage>
        <taxon>Bacteria</taxon>
        <taxon>Pseudomonadati</taxon>
        <taxon>Pseudomonadota</taxon>
        <taxon>Betaproteobacteria</taxon>
        <taxon>Burkholderiales</taxon>
        <taxon>Sphaerotilaceae</taxon>
        <taxon>Sphaerotilus</taxon>
    </lineage>
</organism>
<accession>A0A318GZY5</accession>
<protein>
    <recommendedName>
        <fullName evidence="3">Aminoglycoside phosphotransferase domain-containing protein</fullName>
    </recommendedName>
</protein>
<feature type="domain" description="Aminoglycoside phosphotransferase" evidence="3">
    <location>
        <begin position="33"/>
        <end position="264"/>
    </location>
</feature>